<evidence type="ECO:0000313" key="4">
    <source>
        <dbReference type="Proteomes" id="UP000254507"/>
    </source>
</evidence>
<dbReference type="AlphaFoldDB" id="A0A263HA02"/>
<reference evidence="2 4" key="2">
    <citation type="submission" date="2018-06" db="EMBL/GenBank/DDBJ databases">
        <authorList>
            <consortium name="Pathogen Informatics"/>
            <person name="Doyle S."/>
        </authorList>
    </citation>
    <scope>NUCLEOTIDE SEQUENCE [LARGE SCALE GENOMIC DNA]</scope>
    <source>
        <strain evidence="2 4">NCTC10851</strain>
    </source>
</reference>
<evidence type="ECO:0000313" key="3">
    <source>
        <dbReference type="Proteomes" id="UP000215738"/>
    </source>
</evidence>
<reference evidence="1 3" key="1">
    <citation type="submission" date="2017-07" db="EMBL/GenBank/DDBJ databases">
        <title>Virulence factors identified in Actinobacillus seminis.</title>
        <authorList>
            <person name="Negrete-Abascal E."/>
            <person name="Vaca-Pacheco S."/>
            <person name="Montes-Garcia F."/>
            <person name="Leyto-Gil A.M."/>
            <person name="Fragoso-Garcia E."/>
            <person name="Carvente-Garcia R."/>
            <person name="Perez-Agueros S."/>
            <person name="Castelan-Sanchez H.G."/>
            <person name="Garcia-Molina A."/>
            <person name="Villamar T.E."/>
            <person name="Vazquez-Cruz C."/>
        </authorList>
    </citation>
    <scope>NUCLEOTIDE SEQUENCE [LARGE SCALE GENOMIC DNA]</scope>
    <source>
        <strain evidence="1 3">ATCC 15768</strain>
    </source>
</reference>
<sequence>MNRILKTKYDVTTGQTKAVSELASNRQVASSSEKPKCGGFLGYALGLFKLAPLVLLVCGLLPSVGQAADVWLLSENNLNSNGNGGLHEGTGIMYDQGGWGYNHSIDKNKINNQETTLLTSGRNKTGSETELKNKDFWRTVAVGARAVAGGNDTTVVGYKR</sequence>
<accession>A0A263HA02</accession>
<keyword evidence="3" id="KW-1185">Reference proteome</keyword>
<dbReference type="EMBL" id="UFSB01000001">
    <property type="protein sequence ID" value="SUU34208.1"/>
    <property type="molecule type" value="Genomic_DNA"/>
</dbReference>
<name>A0A263HA02_9PAST</name>
<protein>
    <submittedName>
        <fullName evidence="2">Uncharacterized protein</fullName>
    </submittedName>
</protein>
<evidence type="ECO:0000313" key="1">
    <source>
        <dbReference type="EMBL" id="OZN24293.1"/>
    </source>
</evidence>
<dbReference type="Proteomes" id="UP000215738">
    <property type="component" value="Unassembled WGS sequence"/>
</dbReference>
<dbReference type="RefSeq" id="WP_094947036.1">
    <property type="nucleotide sequence ID" value="NZ_JBMHIA010000011.1"/>
</dbReference>
<evidence type="ECO:0000313" key="2">
    <source>
        <dbReference type="EMBL" id="SUU34208.1"/>
    </source>
</evidence>
<dbReference type="EMBL" id="NLFK01000010">
    <property type="protein sequence ID" value="OZN24293.1"/>
    <property type="molecule type" value="Genomic_DNA"/>
</dbReference>
<gene>
    <name evidence="1" type="ORF">CFY87_09490</name>
    <name evidence="2" type="ORF">NCTC10851_00207</name>
</gene>
<organism evidence="2 4">
    <name type="scientific">Actinobacillus seminis</name>
    <dbReference type="NCBI Taxonomy" id="722"/>
    <lineage>
        <taxon>Bacteria</taxon>
        <taxon>Pseudomonadati</taxon>
        <taxon>Pseudomonadota</taxon>
        <taxon>Gammaproteobacteria</taxon>
        <taxon>Pasteurellales</taxon>
        <taxon>Pasteurellaceae</taxon>
        <taxon>Actinobacillus</taxon>
    </lineage>
</organism>
<dbReference type="InParanoid" id="A0A263HA02"/>
<proteinExistence type="predicted"/>
<dbReference type="Proteomes" id="UP000254507">
    <property type="component" value="Unassembled WGS sequence"/>
</dbReference>